<reference evidence="3" key="2">
    <citation type="journal article" date="2018" name="Nat. Commun.">
        <title>Extreme sensitivity to ultraviolet light in the fungal pathogen causing white-nose syndrome of bats.</title>
        <authorList>
            <person name="Palmer J.M."/>
            <person name="Drees K.P."/>
            <person name="Foster J.T."/>
            <person name="Lindner D.L."/>
        </authorList>
    </citation>
    <scope>NUCLEOTIDE SEQUENCE [LARGE SCALE GENOMIC DNA]</scope>
    <source>
        <strain evidence="3">UAMH 10579</strain>
    </source>
</reference>
<feature type="compositionally biased region" description="Basic and acidic residues" evidence="1">
    <location>
        <begin position="64"/>
        <end position="86"/>
    </location>
</feature>
<evidence type="ECO:0000256" key="1">
    <source>
        <dbReference type="SAM" id="MobiDB-lite"/>
    </source>
</evidence>
<evidence type="ECO:0000313" key="2">
    <source>
        <dbReference type="EMBL" id="OBT98644.1"/>
    </source>
</evidence>
<keyword evidence="3" id="KW-1185">Reference proteome</keyword>
<reference evidence="2 3" key="1">
    <citation type="submission" date="2016-03" db="EMBL/GenBank/DDBJ databases">
        <title>Comparative genomics of Pseudogymnoascus destructans, the fungus causing white-nose syndrome of bats.</title>
        <authorList>
            <person name="Palmer J.M."/>
            <person name="Drees K.P."/>
            <person name="Foster J.T."/>
            <person name="Lindner D.L."/>
        </authorList>
    </citation>
    <scope>NUCLEOTIDE SEQUENCE [LARGE SCALE GENOMIC DNA]</scope>
    <source>
        <strain evidence="2 3">UAMH 10579</strain>
    </source>
</reference>
<organism evidence="2 3">
    <name type="scientific">Pseudogymnoascus verrucosus</name>
    <dbReference type="NCBI Taxonomy" id="342668"/>
    <lineage>
        <taxon>Eukaryota</taxon>
        <taxon>Fungi</taxon>
        <taxon>Dikarya</taxon>
        <taxon>Ascomycota</taxon>
        <taxon>Pezizomycotina</taxon>
        <taxon>Leotiomycetes</taxon>
        <taxon>Thelebolales</taxon>
        <taxon>Thelebolaceae</taxon>
        <taxon>Pseudogymnoascus</taxon>
    </lineage>
</organism>
<feature type="region of interest" description="Disordered" evidence="1">
    <location>
        <begin position="1"/>
        <end position="40"/>
    </location>
</feature>
<dbReference type="RefSeq" id="XP_018132377.1">
    <property type="nucleotide sequence ID" value="XM_018273084.1"/>
</dbReference>
<dbReference type="AlphaFoldDB" id="A0A1B8GS23"/>
<dbReference type="GeneID" id="28836985"/>
<gene>
    <name evidence="2" type="ORF">VE01_03599</name>
</gene>
<proteinExistence type="predicted"/>
<protein>
    <submittedName>
        <fullName evidence="2">Uncharacterized protein</fullName>
    </submittedName>
</protein>
<accession>A0A1B8GS23</accession>
<dbReference type="EMBL" id="KV460216">
    <property type="protein sequence ID" value="OBT98644.1"/>
    <property type="molecule type" value="Genomic_DNA"/>
</dbReference>
<feature type="region of interest" description="Disordered" evidence="1">
    <location>
        <begin position="58"/>
        <end position="86"/>
    </location>
</feature>
<name>A0A1B8GS23_9PEZI</name>
<feature type="compositionally biased region" description="Polar residues" evidence="1">
    <location>
        <begin position="15"/>
        <end position="32"/>
    </location>
</feature>
<sequence>MAASLKACSEPSRRVISSSKPTKNIKQTTQRSKPPKVRETSAQLQRFLDEEDADYKSLAIPGSESHHKTAKEERRKAINEAVAREY</sequence>
<dbReference type="OrthoDB" id="3433768at2759"/>
<evidence type="ECO:0000313" key="3">
    <source>
        <dbReference type="Proteomes" id="UP000091956"/>
    </source>
</evidence>
<dbReference type="Proteomes" id="UP000091956">
    <property type="component" value="Unassembled WGS sequence"/>
</dbReference>